<proteinExistence type="predicted"/>
<gene>
    <name evidence="2" type="ORF">DES40_0104</name>
</gene>
<dbReference type="RefSeq" id="WP_121098629.1">
    <property type="nucleotide sequence ID" value="NZ_RBII01000001.1"/>
</dbReference>
<dbReference type="EMBL" id="RBII01000001">
    <property type="protein sequence ID" value="RKQ70803.1"/>
    <property type="molecule type" value="Genomic_DNA"/>
</dbReference>
<protein>
    <submittedName>
        <fullName evidence="2">YggT family protein</fullName>
    </submittedName>
</protein>
<dbReference type="InterPro" id="IPR003425">
    <property type="entry name" value="CCB3/YggT"/>
</dbReference>
<reference evidence="2 3" key="1">
    <citation type="submission" date="2018-10" db="EMBL/GenBank/DDBJ databases">
        <title>Genomic Encyclopedia of Type Strains, Phase IV (KMG-IV): sequencing the most valuable type-strain genomes for metagenomic binning, comparative biology and taxonomic classification.</title>
        <authorList>
            <person name="Goeker M."/>
        </authorList>
    </citation>
    <scope>NUCLEOTIDE SEQUENCE [LARGE SCALE GENOMIC DNA]</scope>
    <source>
        <strain evidence="2 3">DSM 22008</strain>
    </source>
</reference>
<sequence length="100" mass="11332">MSPLQSIIAYFLSPAVGILQFILIVYMIFSWLIAFNVVNLRNPVMGQIFQLCRSIVEPLLNPLRRLIPSMGGFDIAFLLLFLILMWVKGYVIPLLYNAAG</sequence>
<keyword evidence="1" id="KW-0472">Membrane</keyword>
<dbReference type="Proteomes" id="UP000282211">
    <property type="component" value="Unassembled WGS sequence"/>
</dbReference>
<dbReference type="OrthoDB" id="9814445at2"/>
<evidence type="ECO:0000313" key="3">
    <source>
        <dbReference type="Proteomes" id="UP000282211"/>
    </source>
</evidence>
<feature type="transmembrane region" description="Helical" evidence="1">
    <location>
        <begin position="7"/>
        <end position="34"/>
    </location>
</feature>
<keyword evidence="1" id="KW-0812">Transmembrane</keyword>
<dbReference type="InParanoid" id="A0A420WII9"/>
<name>A0A420WII9_9PROT</name>
<evidence type="ECO:0000256" key="1">
    <source>
        <dbReference type="SAM" id="Phobius"/>
    </source>
</evidence>
<keyword evidence="1" id="KW-1133">Transmembrane helix</keyword>
<accession>A0A420WII9</accession>
<organism evidence="2 3">
    <name type="scientific">Litorimonas taeanensis</name>
    <dbReference type="NCBI Taxonomy" id="568099"/>
    <lineage>
        <taxon>Bacteria</taxon>
        <taxon>Pseudomonadati</taxon>
        <taxon>Pseudomonadota</taxon>
        <taxon>Alphaproteobacteria</taxon>
        <taxon>Maricaulales</taxon>
        <taxon>Robiginitomaculaceae</taxon>
    </lineage>
</organism>
<comment type="caution">
    <text evidence="2">The sequence shown here is derived from an EMBL/GenBank/DDBJ whole genome shotgun (WGS) entry which is preliminary data.</text>
</comment>
<keyword evidence="3" id="KW-1185">Reference proteome</keyword>
<dbReference type="AlphaFoldDB" id="A0A420WII9"/>
<evidence type="ECO:0000313" key="2">
    <source>
        <dbReference type="EMBL" id="RKQ70803.1"/>
    </source>
</evidence>
<dbReference type="GO" id="GO:0016020">
    <property type="term" value="C:membrane"/>
    <property type="evidence" value="ECO:0007669"/>
    <property type="project" value="InterPro"/>
</dbReference>
<dbReference type="Pfam" id="PF02325">
    <property type="entry name" value="CCB3_YggT"/>
    <property type="match status" value="1"/>
</dbReference>
<feature type="transmembrane region" description="Helical" evidence="1">
    <location>
        <begin position="66"/>
        <end position="87"/>
    </location>
</feature>